<dbReference type="RefSeq" id="WP_073260539.1">
    <property type="nucleotide sequence ID" value="NZ_FRCS01000008.1"/>
</dbReference>
<accession>A0A1M7R8Y4</accession>
<evidence type="ECO:0000313" key="3">
    <source>
        <dbReference type="EMBL" id="SHN42706.1"/>
    </source>
</evidence>
<keyword evidence="1" id="KW-1133">Transmembrane helix</keyword>
<gene>
    <name evidence="3" type="ORF">SAMN05443668_108313</name>
</gene>
<protein>
    <submittedName>
        <fullName evidence="3">TadE-like protein</fullName>
    </submittedName>
</protein>
<feature type="transmembrane region" description="Helical" evidence="1">
    <location>
        <begin position="12"/>
        <end position="34"/>
    </location>
</feature>
<dbReference type="Proteomes" id="UP000184440">
    <property type="component" value="Unassembled WGS sequence"/>
</dbReference>
<organism evidence="3 4">
    <name type="scientific">Cryptosporangium aurantiacum</name>
    <dbReference type="NCBI Taxonomy" id="134849"/>
    <lineage>
        <taxon>Bacteria</taxon>
        <taxon>Bacillati</taxon>
        <taxon>Actinomycetota</taxon>
        <taxon>Actinomycetes</taxon>
        <taxon>Cryptosporangiales</taxon>
        <taxon>Cryptosporangiaceae</taxon>
        <taxon>Cryptosporangium</taxon>
    </lineage>
</organism>
<dbReference type="Pfam" id="PF07811">
    <property type="entry name" value="TadE"/>
    <property type="match status" value="1"/>
</dbReference>
<keyword evidence="1" id="KW-0812">Transmembrane</keyword>
<evidence type="ECO:0000259" key="2">
    <source>
        <dbReference type="Pfam" id="PF07811"/>
    </source>
</evidence>
<dbReference type="STRING" id="134849.SAMN05443668_108313"/>
<reference evidence="3 4" key="1">
    <citation type="submission" date="2016-11" db="EMBL/GenBank/DDBJ databases">
        <authorList>
            <person name="Jaros S."/>
            <person name="Januszkiewicz K."/>
            <person name="Wedrychowicz H."/>
        </authorList>
    </citation>
    <scope>NUCLEOTIDE SEQUENCE [LARGE SCALE GENOMIC DNA]</scope>
    <source>
        <strain evidence="3 4">DSM 46144</strain>
    </source>
</reference>
<dbReference type="EMBL" id="FRCS01000008">
    <property type="protein sequence ID" value="SHN42706.1"/>
    <property type="molecule type" value="Genomic_DNA"/>
</dbReference>
<name>A0A1M7R8Y4_9ACTN</name>
<evidence type="ECO:0000313" key="4">
    <source>
        <dbReference type="Proteomes" id="UP000184440"/>
    </source>
</evidence>
<keyword evidence="1" id="KW-0472">Membrane</keyword>
<dbReference type="InterPro" id="IPR012495">
    <property type="entry name" value="TadE-like_dom"/>
</dbReference>
<sequence>MSAYRGLDEDGSIAVEFAILVPAFVLLIAVAAVVGRQTVAQTAIEGAAHDAARAASISRTAATAQARGDEAARSVLEDHGLHCDPVTITVDTGQFARPVGQPAAVTATVSCSVAFSDIAVPGMPGNRTLSATFTSPLDVYRSRS</sequence>
<evidence type="ECO:0000256" key="1">
    <source>
        <dbReference type="SAM" id="Phobius"/>
    </source>
</evidence>
<dbReference type="OrthoDB" id="4869119at2"/>
<keyword evidence="4" id="KW-1185">Reference proteome</keyword>
<feature type="domain" description="TadE-like" evidence="2">
    <location>
        <begin position="11"/>
        <end position="53"/>
    </location>
</feature>
<dbReference type="AlphaFoldDB" id="A0A1M7R8Y4"/>
<proteinExistence type="predicted"/>